<organism evidence="1 2">
    <name type="scientific">Heterostelium pallidum (strain ATCC 26659 / Pp 5 / PN500)</name>
    <name type="common">Cellular slime mold</name>
    <name type="synonym">Polysphondylium pallidum</name>
    <dbReference type="NCBI Taxonomy" id="670386"/>
    <lineage>
        <taxon>Eukaryota</taxon>
        <taxon>Amoebozoa</taxon>
        <taxon>Evosea</taxon>
        <taxon>Eumycetozoa</taxon>
        <taxon>Dictyostelia</taxon>
        <taxon>Acytosteliales</taxon>
        <taxon>Acytosteliaceae</taxon>
        <taxon>Heterostelium</taxon>
    </lineage>
</organism>
<evidence type="ECO:0000313" key="2">
    <source>
        <dbReference type="Proteomes" id="UP000001396"/>
    </source>
</evidence>
<keyword evidence="2" id="KW-1185">Reference proteome</keyword>
<gene>
    <name evidence="1" type="ORF">PPL_10734</name>
</gene>
<name>D3BRX0_HETP5</name>
<sequence length="139" mass="16581">MIISNNINSNINNNNNNNFTYSNNNINYNNNNNNNNNNNYYNNSFFNLNHPFISYLESQDMEIEYLSQQILLLNQQTLQMRPTNQQQQYQHQQQQQLKLHIKFKQGGEKIQKTNETDIVEIDDALTIFCNSRFNYETCL</sequence>
<dbReference type="RefSeq" id="XP_020428286.1">
    <property type="nucleotide sequence ID" value="XM_020581499.1"/>
</dbReference>
<protein>
    <submittedName>
        <fullName evidence="1">Uncharacterized protein</fullName>
    </submittedName>
</protein>
<reference evidence="1 2" key="1">
    <citation type="journal article" date="2011" name="Genome Res.">
        <title>Phylogeny-wide analysis of social amoeba genomes highlights ancient origins for complex intercellular communication.</title>
        <authorList>
            <person name="Heidel A.J."/>
            <person name="Lawal H.M."/>
            <person name="Felder M."/>
            <person name="Schilde C."/>
            <person name="Helps N.R."/>
            <person name="Tunggal B."/>
            <person name="Rivero F."/>
            <person name="John U."/>
            <person name="Schleicher M."/>
            <person name="Eichinger L."/>
            <person name="Platzer M."/>
            <person name="Noegel A.A."/>
            <person name="Schaap P."/>
            <person name="Gloeckner G."/>
        </authorList>
    </citation>
    <scope>NUCLEOTIDE SEQUENCE [LARGE SCALE GENOMIC DNA]</scope>
    <source>
        <strain evidence="2">ATCC 26659 / Pp 5 / PN500</strain>
    </source>
</reference>
<dbReference type="AlphaFoldDB" id="D3BRX0"/>
<dbReference type="EMBL" id="ADBJ01000050">
    <property type="protein sequence ID" value="EFA76152.1"/>
    <property type="molecule type" value="Genomic_DNA"/>
</dbReference>
<dbReference type="InParanoid" id="D3BRX0"/>
<comment type="caution">
    <text evidence="1">The sequence shown here is derived from an EMBL/GenBank/DDBJ whole genome shotgun (WGS) entry which is preliminary data.</text>
</comment>
<dbReference type="GeneID" id="31366203"/>
<dbReference type="Proteomes" id="UP000001396">
    <property type="component" value="Unassembled WGS sequence"/>
</dbReference>
<accession>D3BRX0</accession>
<evidence type="ECO:0000313" key="1">
    <source>
        <dbReference type="EMBL" id="EFA76152.1"/>
    </source>
</evidence>
<proteinExistence type="predicted"/>